<evidence type="ECO:0000259" key="5">
    <source>
        <dbReference type="PROSITE" id="PS51127"/>
    </source>
</evidence>
<gene>
    <name evidence="6" type="ORF">COY52_00530</name>
</gene>
<comment type="caution">
    <text evidence="6">The sequence shown here is derived from an EMBL/GenBank/DDBJ whole genome shotgun (WGS) entry which is preliminary data.</text>
</comment>
<protein>
    <recommendedName>
        <fullName evidence="5">Big-1 domain-containing protein</fullName>
    </recommendedName>
</protein>
<dbReference type="InterPro" id="IPR003344">
    <property type="entry name" value="Big_1_dom"/>
</dbReference>
<dbReference type="Gene3D" id="2.60.40.10">
    <property type="entry name" value="Immunoglobulins"/>
    <property type="match status" value="3"/>
</dbReference>
<proteinExistence type="inferred from homology"/>
<evidence type="ECO:0000256" key="4">
    <source>
        <dbReference type="SAM" id="MobiDB-lite"/>
    </source>
</evidence>
<organism evidence="6 7">
    <name type="scientific">Candidatus Desantisbacteria bacterium CG_4_10_14_0_8_um_filter_48_22</name>
    <dbReference type="NCBI Taxonomy" id="1974543"/>
    <lineage>
        <taxon>Bacteria</taxon>
        <taxon>Candidatus Desantisiibacteriota</taxon>
    </lineage>
</organism>
<dbReference type="InterPro" id="IPR008964">
    <property type="entry name" value="Invasin/intimin_cell_adhesion"/>
</dbReference>
<dbReference type="InterPro" id="IPR013783">
    <property type="entry name" value="Ig-like_fold"/>
</dbReference>
<comment type="similarity">
    <text evidence="1">Belongs to the intimin/invasin family.</text>
</comment>
<keyword evidence="3" id="KW-1015">Disulfide bond</keyword>
<evidence type="ECO:0000256" key="3">
    <source>
        <dbReference type="ARBA" id="ARBA00023157"/>
    </source>
</evidence>
<dbReference type="SUPFAM" id="SSF49899">
    <property type="entry name" value="Concanavalin A-like lectins/glucanases"/>
    <property type="match status" value="3"/>
</dbReference>
<dbReference type="PROSITE" id="PS51127">
    <property type="entry name" value="BIG1"/>
    <property type="match status" value="2"/>
</dbReference>
<keyword evidence="2" id="KW-0732">Signal</keyword>
<dbReference type="SMART" id="SM00560">
    <property type="entry name" value="LamGL"/>
    <property type="match status" value="3"/>
</dbReference>
<dbReference type="Gene3D" id="2.60.120.260">
    <property type="entry name" value="Galactose-binding domain-like"/>
    <property type="match status" value="1"/>
</dbReference>
<evidence type="ECO:0000313" key="7">
    <source>
        <dbReference type="Proteomes" id="UP000229307"/>
    </source>
</evidence>
<dbReference type="InterPro" id="IPR006558">
    <property type="entry name" value="LamG-like"/>
</dbReference>
<dbReference type="Gene3D" id="2.60.120.200">
    <property type="match status" value="3"/>
</dbReference>
<dbReference type="PANTHER" id="PTHR42535:SF2">
    <property type="entry name" value="CHROMOSOME UNDETERMINED SCAFFOLD_146, WHOLE GENOME SHOTGUN SEQUENCE"/>
    <property type="match status" value="1"/>
</dbReference>
<dbReference type="SMART" id="SM00634">
    <property type="entry name" value="BID_1"/>
    <property type="match status" value="3"/>
</dbReference>
<dbReference type="InterPro" id="IPR013320">
    <property type="entry name" value="ConA-like_dom_sf"/>
</dbReference>
<reference evidence="7" key="1">
    <citation type="submission" date="2017-09" db="EMBL/GenBank/DDBJ databases">
        <title>Depth-based differentiation of microbial function through sediment-hosted aquifers and enrichment of novel symbionts in the deep terrestrial subsurface.</title>
        <authorList>
            <person name="Probst A.J."/>
            <person name="Ladd B."/>
            <person name="Jarett J.K."/>
            <person name="Geller-Mcgrath D.E."/>
            <person name="Sieber C.M.K."/>
            <person name="Emerson J.B."/>
            <person name="Anantharaman K."/>
            <person name="Thomas B.C."/>
            <person name="Malmstrom R."/>
            <person name="Stieglmeier M."/>
            <person name="Klingl A."/>
            <person name="Woyke T."/>
            <person name="Ryan C.M."/>
            <person name="Banfield J.F."/>
        </authorList>
    </citation>
    <scope>NUCLEOTIDE SEQUENCE [LARGE SCALE GENOMIC DNA]</scope>
</reference>
<feature type="region of interest" description="Disordered" evidence="4">
    <location>
        <begin position="779"/>
        <end position="798"/>
    </location>
</feature>
<dbReference type="Pfam" id="PF02369">
    <property type="entry name" value="Big_1"/>
    <property type="match status" value="2"/>
</dbReference>
<dbReference type="SUPFAM" id="SSF49785">
    <property type="entry name" value="Galactose-binding domain-like"/>
    <property type="match status" value="1"/>
</dbReference>
<dbReference type="Pfam" id="PF13385">
    <property type="entry name" value="Laminin_G_3"/>
    <property type="match status" value="3"/>
</dbReference>
<dbReference type="PANTHER" id="PTHR42535">
    <property type="entry name" value="OOKINETE PROTEIN, PUTATIVE-RELATED"/>
    <property type="match status" value="1"/>
</dbReference>
<dbReference type="SUPFAM" id="SSF49373">
    <property type="entry name" value="Invasin/intimin cell-adhesion fragments"/>
    <property type="match status" value="3"/>
</dbReference>
<sequence length="1569" mass="166938">LNGQCTFAVSSIYCGPDLLSATADGCTVSGSLLLNNSFEDGSVWPDAWTRSVPDSNYKWDNAVFRSGRMSAKVENAQLTETWTNWEQVVEVEPGAVYFLSGWLKTGTLATGAQAAFFIHHLDLNGNIMSQEWTSFVTTSNQAWQEYSLSPSVEGGCVKFRIGCSVYQPTQAGSTAWFDDVRLTGGSNIRFTASRLRIISDAFSVTKNNPSPDVIVQAGDEVGNIDTDYNNTVSLSSDSENGRFSIDRLQWSASSDSSITLSSGTATFFYKDSLAGNPELSAMSYQLSADSQSESILEPAVVETNSFIMYGSYRIGASATNKCSVIVVTNDTFGYPVGGIEVTLASARADSDVISPGPAQTTDVNGQATWTFGSIYTGDDTLSVIAEGGKLIEQGVRKDISGFWKFEEGAGLRAMDMSGRSNNASLVNDPAWAPGRLNSCLDYETNDYAAVPDAESINPGTGSITVEAWVKTTQAPAPLEGDKIIARKDTTGDPRVFWGLGMIGYDTSTLGRANFQVYKSGIGNNQVLSTGTINDGQWHLLTGIRDIAAGKIKLYVDGIFQNTGDEAFGDLTGAEPLCFGNDASFFGPASSFQGLIDEVRLYKSALAETEVIASFLGKCVVTFVPGAAGLKFISSPFTAVAGTASTPAMLEAQDPAGERVEDFSETCDLLSSAANGRFSPDGINWSTSNNTFILFSSGTGVFYYMDADTGMPVITAYRISLIADTQTENIIPPPSPSNTASFMLINSYLVPGDGASACTVVVCVLSDSGIPIPGETVTLSASRSNSTTIQPTNQPTDSNGQATFTLKSNYPGQETITASCSAEGTITRAVQRSDAAAIWGFDELGTAFTDISGNMHNGSLSGAVHSQGKFGTGLKFDGANDYATVPDSPDLRITGNITVEAWIYMDAFADTADWHNEIISKTDFNVMRFFVRQSNHRLCVSQVYGGVSGVDDGNQALSAGQWYHVAFTYDGQKFFIYVNGEQDAEFSHSGTLLTSMNPVLIGKQIDTSLFRGLIDELRIYTRALSPEEIRASYRSIANVIFTGVPERVKITSAPFSVARNNPSPEIILEIRDTTGNKYPVFNETVALASSSLTGRFSTDGLQWNTANNTSIWLSAGSGMFYYKDSVAGAPILSASRIGLSADSQSESILEPSVLETNCFIAYSAFRISADGLAACTVTVNVNDTFGSPIDGVLVTISSSRGNSDTIQPTNQLTDSNGQATWTLRSVYDGVTILTAQAQGRTISRGVRKGISGLWKFEDGSGLTAKDQSGRSNNGKLLNGPSWAFGRFNNCLQYDGTNDIVAVPNADSLNPDTGSLTVEAWVKTSQAPVPLEGDKVIARKDTTGAPRIFWGFVMGGFDTGTIGKAMFQVYNSSSGVVGITSGNTINNGAWHHLAGIRDVSAGQIRFFLDGVSQGSSNEGLGNITNSESLSFGNDASWFGPGSAFQGLIDEVKVYQAALTDSEVIASFLGNCPVMFLPAATKVEIVFPSSFSIPANAISAGINIEARNSYGMKDENFGGTCGLSSSSADGRFSADRLQWSATNETYITLSAGAGSFYYKDSSVGNVTLSAFS</sequence>
<dbReference type="Proteomes" id="UP000229307">
    <property type="component" value="Unassembled WGS sequence"/>
</dbReference>
<name>A0A2M7SFF5_9BACT</name>
<feature type="domain" description="Big-1" evidence="5">
    <location>
        <begin position="739"/>
        <end position="837"/>
    </location>
</feature>
<accession>A0A2M7SFF5</accession>
<dbReference type="InterPro" id="IPR008979">
    <property type="entry name" value="Galactose-bd-like_sf"/>
</dbReference>
<feature type="non-terminal residue" evidence="6">
    <location>
        <position position="1"/>
    </location>
</feature>
<feature type="domain" description="Big-1" evidence="5">
    <location>
        <begin position="1156"/>
        <end position="1241"/>
    </location>
</feature>
<evidence type="ECO:0000313" key="6">
    <source>
        <dbReference type="EMBL" id="PIZ18230.1"/>
    </source>
</evidence>
<evidence type="ECO:0000256" key="1">
    <source>
        <dbReference type="ARBA" id="ARBA00010116"/>
    </source>
</evidence>
<evidence type="ECO:0000256" key="2">
    <source>
        <dbReference type="ARBA" id="ARBA00022729"/>
    </source>
</evidence>
<dbReference type="EMBL" id="PFMR01000020">
    <property type="protein sequence ID" value="PIZ18230.1"/>
    <property type="molecule type" value="Genomic_DNA"/>
</dbReference>